<dbReference type="EMBL" id="JAUDCG010000004">
    <property type="protein sequence ID" value="MDM8156297.1"/>
    <property type="molecule type" value="Genomic_DNA"/>
</dbReference>
<feature type="region of interest" description="Disordered" evidence="1">
    <location>
        <begin position="46"/>
        <end position="72"/>
    </location>
</feature>
<organism evidence="2 3">
    <name type="scientific">Amedibacillus dolichus</name>
    <dbReference type="NCBI Taxonomy" id="31971"/>
    <lineage>
        <taxon>Bacteria</taxon>
        <taxon>Bacillati</taxon>
        <taxon>Bacillota</taxon>
        <taxon>Erysipelotrichia</taxon>
        <taxon>Erysipelotrichales</taxon>
        <taxon>Erysipelotrichaceae</taxon>
        <taxon>Amedibacillus</taxon>
    </lineage>
</organism>
<accession>A0ABT7U9K4</accession>
<dbReference type="RefSeq" id="WP_289606768.1">
    <property type="nucleotide sequence ID" value="NZ_JAUDCG010000004.1"/>
</dbReference>
<sequence length="72" mass="8306">MENLKDKTHTSCASGEMIKGSPVDEERKRAQLARLRAELYAQQDELSFQTGGRKRHRPDPWERWNARNAGPV</sequence>
<comment type="caution">
    <text evidence="2">The sequence shown here is derived from an EMBL/GenBank/DDBJ whole genome shotgun (WGS) entry which is preliminary data.</text>
</comment>
<evidence type="ECO:0000256" key="1">
    <source>
        <dbReference type="SAM" id="MobiDB-lite"/>
    </source>
</evidence>
<evidence type="ECO:0000313" key="2">
    <source>
        <dbReference type="EMBL" id="MDM8156297.1"/>
    </source>
</evidence>
<proteinExistence type="predicted"/>
<feature type="region of interest" description="Disordered" evidence="1">
    <location>
        <begin position="1"/>
        <end position="27"/>
    </location>
</feature>
<protein>
    <submittedName>
        <fullName evidence="2">Uncharacterized protein</fullName>
    </submittedName>
</protein>
<evidence type="ECO:0000313" key="3">
    <source>
        <dbReference type="Proteomes" id="UP001529340"/>
    </source>
</evidence>
<gene>
    <name evidence="2" type="ORF">QUV96_01440</name>
</gene>
<dbReference type="Proteomes" id="UP001529340">
    <property type="component" value="Unassembled WGS sequence"/>
</dbReference>
<reference evidence="3" key="1">
    <citation type="submission" date="2023-06" db="EMBL/GenBank/DDBJ databases">
        <title>Identification and characterization of horizontal gene transfer across gut microbiota members of farm animals based on homology search.</title>
        <authorList>
            <person name="Zeman M."/>
            <person name="Kubasova T."/>
            <person name="Jahodarova E."/>
            <person name="Nykrynova M."/>
            <person name="Rychlik I."/>
        </authorList>
    </citation>
    <scope>NUCLEOTIDE SEQUENCE [LARGE SCALE GENOMIC DNA]</scope>
    <source>
        <strain evidence="3">ET39</strain>
    </source>
</reference>
<keyword evidence="3" id="KW-1185">Reference proteome</keyword>
<name>A0ABT7U9K4_9FIRM</name>
<reference evidence="2 3" key="3">
    <citation type="submission" date="2023-06" db="EMBL/GenBank/DDBJ databases">
        <authorList>
            <person name="Zeman M."/>
            <person name="Kubasova T."/>
            <person name="Jahodarova E."/>
            <person name="Nykrynova M."/>
            <person name="Rychlik I."/>
        </authorList>
    </citation>
    <scope>NUCLEOTIDE SEQUENCE [LARGE SCALE GENOMIC DNA]</scope>
    <source>
        <strain evidence="2 3">ET39</strain>
    </source>
</reference>
<reference evidence="2 3" key="2">
    <citation type="submission" date="2023-06" db="EMBL/GenBank/DDBJ databases">
        <title>Identification and characterization of horizontal gene transfer across gut microbiota members of farm animals based on homology search.</title>
        <authorList>
            <person name="Schwarzerova J."/>
            <person name="Nykrynova M."/>
            <person name="Jureckova K."/>
            <person name="Cejkova D."/>
            <person name="Rychlik I."/>
        </authorList>
    </citation>
    <scope>NUCLEOTIDE SEQUENCE [LARGE SCALE GENOMIC DNA]</scope>
    <source>
        <strain evidence="2 3">ET39</strain>
    </source>
</reference>